<evidence type="ECO:0000256" key="3">
    <source>
        <dbReference type="ARBA" id="ARBA00022729"/>
    </source>
</evidence>
<organism evidence="5 6">
    <name type="scientific">Petrotoga olearia DSM 13574</name>
    <dbReference type="NCBI Taxonomy" id="1122955"/>
    <lineage>
        <taxon>Bacteria</taxon>
        <taxon>Thermotogati</taxon>
        <taxon>Thermotogota</taxon>
        <taxon>Thermotogae</taxon>
        <taxon>Petrotogales</taxon>
        <taxon>Petrotogaceae</taxon>
        <taxon>Petrotoga</taxon>
    </lineage>
</organism>
<dbReference type="GO" id="GO:0030001">
    <property type="term" value="P:metal ion transport"/>
    <property type="evidence" value="ECO:0007669"/>
    <property type="project" value="InterPro"/>
</dbReference>
<dbReference type="PANTHER" id="PTHR42953">
    <property type="entry name" value="HIGH-AFFINITY ZINC UPTAKE SYSTEM PROTEIN ZNUA-RELATED"/>
    <property type="match status" value="1"/>
</dbReference>
<dbReference type="AlphaFoldDB" id="A0A2K1P163"/>
<protein>
    <recommendedName>
        <fullName evidence="7">ABC transporter substrate-binding protein</fullName>
    </recommendedName>
</protein>
<dbReference type="PRINTS" id="PR00691">
    <property type="entry name" value="ADHESINB"/>
</dbReference>
<evidence type="ECO:0000256" key="1">
    <source>
        <dbReference type="ARBA" id="ARBA00011028"/>
    </source>
</evidence>
<comment type="similarity">
    <text evidence="1 4">Belongs to the bacterial solute-binding protein 9 family.</text>
</comment>
<gene>
    <name evidence="5" type="ORF">X929_04170</name>
</gene>
<dbReference type="InterPro" id="IPR006127">
    <property type="entry name" value="ZnuA-like"/>
</dbReference>
<sequence>MKKTILTTIVLLASFLVFAINVSTSILPYYYVSKEIIQEKGQVNLVVPPGKSPHTYSPTPKELVPLYESDILITNGLALEIFISNLTMNLEKQGVKIIQVSDFIPLEELISIDETHEDHEHEEFEYNPHIWLDPYIMYTYIVPGLTEVFGELDSENKDYYAQNAERYINRLILLDNYLAEKAKVIDGSIFTLHNSYDYFARRYGIKIVGVIQISPGVDPTPKQLVELTNVAKERNVKAIFNEPQLSDKTVRTIAKNLNLNVGVLDPLGSSERVFDLESLYVDNLFEIIRVVNYGY</sequence>
<dbReference type="Proteomes" id="UP000236434">
    <property type="component" value="Unassembled WGS sequence"/>
</dbReference>
<dbReference type="GO" id="GO:0046872">
    <property type="term" value="F:metal ion binding"/>
    <property type="evidence" value="ECO:0007669"/>
    <property type="project" value="InterPro"/>
</dbReference>
<evidence type="ECO:0000313" key="6">
    <source>
        <dbReference type="Proteomes" id="UP000236434"/>
    </source>
</evidence>
<proteinExistence type="inferred from homology"/>
<dbReference type="InterPro" id="IPR006128">
    <property type="entry name" value="Lipoprotein_PsaA-like"/>
</dbReference>
<accession>A0A2K1P163</accession>
<keyword evidence="2 4" id="KW-0813">Transport</keyword>
<dbReference type="InterPro" id="IPR050492">
    <property type="entry name" value="Bact_metal-bind_prot9"/>
</dbReference>
<evidence type="ECO:0000256" key="2">
    <source>
        <dbReference type="ARBA" id="ARBA00022448"/>
    </source>
</evidence>
<dbReference type="PANTHER" id="PTHR42953:SF3">
    <property type="entry name" value="HIGH-AFFINITY ZINC UPTAKE SYSTEM PROTEIN ZNUA"/>
    <property type="match status" value="1"/>
</dbReference>
<evidence type="ECO:0008006" key="7">
    <source>
        <dbReference type="Google" id="ProtNLM"/>
    </source>
</evidence>
<dbReference type="Gene3D" id="3.40.50.1980">
    <property type="entry name" value="Nitrogenase molybdenum iron protein domain"/>
    <property type="match status" value="2"/>
</dbReference>
<dbReference type="EMBL" id="AZRL01000012">
    <property type="protein sequence ID" value="PNR96528.1"/>
    <property type="molecule type" value="Genomic_DNA"/>
</dbReference>
<evidence type="ECO:0000256" key="4">
    <source>
        <dbReference type="RuleBase" id="RU003512"/>
    </source>
</evidence>
<dbReference type="SUPFAM" id="SSF53807">
    <property type="entry name" value="Helical backbone' metal receptor"/>
    <property type="match status" value="1"/>
</dbReference>
<comment type="caution">
    <text evidence="5">The sequence shown here is derived from an EMBL/GenBank/DDBJ whole genome shotgun (WGS) entry which is preliminary data.</text>
</comment>
<keyword evidence="3" id="KW-0732">Signal</keyword>
<dbReference type="GO" id="GO:0007155">
    <property type="term" value="P:cell adhesion"/>
    <property type="evidence" value="ECO:0007669"/>
    <property type="project" value="InterPro"/>
</dbReference>
<evidence type="ECO:0000313" key="5">
    <source>
        <dbReference type="EMBL" id="PNR96528.1"/>
    </source>
</evidence>
<dbReference type="Pfam" id="PF01297">
    <property type="entry name" value="ZnuA"/>
    <property type="match status" value="1"/>
</dbReference>
<dbReference type="InterPro" id="IPR006129">
    <property type="entry name" value="AdhesinB"/>
</dbReference>
<reference evidence="5 6" key="1">
    <citation type="submission" date="2013-12" db="EMBL/GenBank/DDBJ databases">
        <title>Comparative genomics of Petrotoga isolates.</title>
        <authorList>
            <person name="Nesbo C.L."/>
            <person name="Charchuk R."/>
            <person name="Chow K."/>
        </authorList>
    </citation>
    <scope>NUCLEOTIDE SEQUENCE [LARGE SCALE GENOMIC DNA]</scope>
    <source>
        <strain evidence="5 6">DSM 13574</strain>
    </source>
</reference>
<name>A0A2K1P163_9BACT</name>
<dbReference type="RefSeq" id="WP_169924957.1">
    <property type="nucleotide sequence ID" value="NZ_AZRL01000012.1"/>
</dbReference>
<dbReference type="PRINTS" id="PR00690">
    <property type="entry name" value="ADHESNFAMILY"/>
</dbReference>